<proteinExistence type="inferred from homology"/>
<name>A0ABM0JXQ7_APLCA</name>
<dbReference type="InterPro" id="IPR036714">
    <property type="entry name" value="SDH_sf"/>
</dbReference>
<evidence type="ECO:0000256" key="3">
    <source>
        <dbReference type="HAMAP-Rule" id="MF_03057"/>
    </source>
</evidence>
<dbReference type="Pfam" id="PF03937">
    <property type="entry name" value="Sdh5"/>
    <property type="match status" value="1"/>
</dbReference>
<dbReference type="GeneID" id="101850022"/>
<keyword evidence="2 3" id="KW-0143">Chaperone</keyword>
<dbReference type="HAMAP" id="MF_03057">
    <property type="entry name" value="SDHAF2"/>
    <property type="match status" value="1"/>
</dbReference>
<dbReference type="PANTHER" id="PTHR12469">
    <property type="entry name" value="PROTEIN EMI5 HOMOLOG, MITOCHONDRIAL"/>
    <property type="match status" value="1"/>
</dbReference>
<dbReference type="PANTHER" id="PTHR12469:SF2">
    <property type="entry name" value="SUCCINATE DEHYDROGENASE ASSEMBLY FACTOR 2, MITOCHONDRIAL"/>
    <property type="match status" value="1"/>
</dbReference>
<keyword evidence="1 3" id="KW-0496">Mitochondrion</keyword>
<accession>A0ABM0JXQ7</accession>
<reference evidence="5" key="1">
    <citation type="submission" date="2025-08" db="UniProtKB">
        <authorList>
            <consortium name="RefSeq"/>
        </authorList>
    </citation>
    <scope>IDENTIFICATION</scope>
</reference>
<keyword evidence="4" id="KW-1185">Reference proteome</keyword>
<dbReference type="Gene3D" id="1.10.150.250">
    <property type="entry name" value="Flavinator of succinate dehydrogenase"/>
    <property type="match status" value="1"/>
</dbReference>
<comment type="subcellular location">
    <subcellularLocation>
        <location evidence="3">Mitochondrion matrix</location>
    </subcellularLocation>
</comment>
<comment type="similarity">
    <text evidence="3">Belongs to the SDHAF2 family.</text>
</comment>
<dbReference type="SUPFAM" id="SSF109910">
    <property type="entry name" value="YgfY-like"/>
    <property type="match status" value="1"/>
</dbReference>
<evidence type="ECO:0000256" key="2">
    <source>
        <dbReference type="ARBA" id="ARBA00023186"/>
    </source>
</evidence>
<dbReference type="InterPro" id="IPR005631">
    <property type="entry name" value="SDH"/>
</dbReference>
<gene>
    <name evidence="5" type="primary">LOC101850022</name>
</gene>
<dbReference type="Proteomes" id="UP000694888">
    <property type="component" value="Unplaced"/>
</dbReference>
<sequence length="148" mass="16998">MALFIQTVRRINTKIPVAGLQRLLSSNSGGIYDPADMTPPIPPYIEKQGETIELKRARLLYQSRKRGMLENGLLLSTFAGKHLDSLNQDQLASYDKLINQPTNDWEIYYWVTGAKEVPSEFQSDVMDLLQKHAKNEEKENRTRQPDLH</sequence>
<protein>
    <recommendedName>
        <fullName evidence="3">Succinate dehydrogenase assembly factor 2, mitochondrial</fullName>
        <shortName evidence="3">SDH assembly factor 2</shortName>
        <shortName evidence="3">SDHAF2</shortName>
    </recommendedName>
</protein>
<dbReference type="RefSeq" id="XP_005103998.1">
    <property type="nucleotide sequence ID" value="XM_005103941.2"/>
</dbReference>
<evidence type="ECO:0000256" key="1">
    <source>
        <dbReference type="ARBA" id="ARBA00023128"/>
    </source>
</evidence>
<evidence type="ECO:0000313" key="4">
    <source>
        <dbReference type="Proteomes" id="UP000694888"/>
    </source>
</evidence>
<organism evidence="4 5">
    <name type="scientific">Aplysia californica</name>
    <name type="common">California sea hare</name>
    <dbReference type="NCBI Taxonomy" id="6500"/>
    <lineage>
        <taxon>Eukaryota</taxon>
        <taxon>Metazoa</taxon>
        <taxon>Spiralia</taxon>
        <taxon>Lophotrochozoa</taxon>
        <taxon>Mollusca</taxon>
        <taxon>Gastropoda</taxon>
        <taxon>Heterobranchia</taxon>
        <taxon>Euthyneura</taxon>
        <taxon>Tectipleura</taxon>
        <taxon>Aplysiida</taxon>
        <taxon>Aplysioidea</taxon>
        <taxon>Aplysiidae</taxon>
        <taxon>Aplysia</taxon>
    </lineage>
</organism>
<comment type="function">
    <text evidence="3">Plays an essential role in the assembly of succinate dehydrogenase (SDH), an enzyme complex (also referred to as respiratory complex II) that is a component of both the tricarboxylic acid (TCA) cycle and the mitochondrial electron transport chain, and which couples the oxidation of succinate to fumarate with the reduction of ubiquinone (coenzyme Q) to ubiquinol. Required for flavinylation (covalent attachment of FAD) of the flavoprotein subunit of the SDH catalytic dimer.</text>
</comment>
<dbReference type="InterPro" id="IPR028882">
    <property type="entry name" value="SDHAF2"/>
</dbReference>
<comment type="subunit">
    <text evidence="3">Interacts with the flavoprotein subunit within the SDH catalytic dimer.</text>
</comment>
<evidence type="ECO:0000313" key="5">
    <source>
        <dbReference type="RefSeq" id="XP_005103998.1"/>
    </source>
</evidence>